<evidence type="ECO:0000313" key="2">
    <source>
        <dbReference type="EMBL" id="KMT64435.1"/>
    </source>
</evidence>
<keyword evidence="3" id="KW-1185">Reference proteome</keyword>
<name>A0A0J8GNN5_9ALTE</name>
<reference evidence="2 3" key="1">
    <citation type="submission" date="2015-04" db="EMBL/GenBank/DDBJ databases">
        <title>Draft Genome Sequence of the Novel Agar-Digesting Marine Bacterium Q1.</title>
        <authorList>
            <person name="Li Y."/>
            <person name="Li D."/>
            <person name="Chen G."/>
            <person name="Du Z."/>
        </authorList>
    </citation>
    <scope>NUCLEOTIDE SEQUENCE [LARGE SCALE GENOMIC DNA]</scope>
    <source>
        <strain evidence="2 3">Q1</strain>
    </source>
</reference>
<dbReference type="AlphaFoldDB" id="A0A0J8GNN5"/>
<organism evidence="2 3">
    <name type="scientific">Catenovulum maritimum</name>
    <dbReference type="NCBI Taxonomy" id="1513271"/>
    <lineage>
        <taxon>Bacteria</taxon>
        <taxon>Pseudomonadati</taxon>
        <taxon>Pseudomonadota</taxon>
        <taxon>Gammaproteobacteria</taxon>
        <taxon>Alteromonadales</taxon>
        <taxon>Alteromonadaceae</taxon>
        <taxon>Catenovulum</taxon>
    </lineage>
</organism>
<dbReference type="EMBL" id="LAZL01000024">
    <property type="protein sequence ID" value="KMT64435.1"/>
    <property type="molecule type" value="Genomic_DNA"/>
</dbReference>
<comment type="caution">
    <text evidence="2">The sequence shown here is derived from an EMBL/GenBank/DDBJ whole genome shotgun (WGS) entry which is preliminary data.</text>
</comment>
<keyword evidence="1" id="KW-1133">Transmembrane helix</keyword>
<protein>
    <submittedName>
        <fullName evidence="2">Uncharacterized protein</fullName>
    </submittedName>
</protein>
<proteinExistence type="predicted"/>
<feature type="transmembrane region" description="Helical" evidence="1">
    <location>
        <begin position="40"/>
        <end position="58"/>
    </location>
</feature>
<accession>A0A0J8GNN5</accession>
<evidence type="ECO:0000313" key="3">
    <source>
        <dbReference type="Proteomes" id="UP000037600"/>
    </source>
</evidence>
<feature type="transmembrane region" description="Helical" evidence="1">
    <location>
        <begin position="16"/>
        <end position="34"/>
    </location>
</feature>
<dbReference type="RefSeq" id="WP_048693823.1">
    <property type="nucleotide sequence ID" value="NZ_KQ130497.1"/>
</dbReference>
<dbReference type="Proteomes" id="UP000037600">
    <property type="component" value="Unassembled WGS sequence"/>
</dbReference>
<evidence type="ECO:0000256" key="1">
    <source>
        <dbReference type="SAM" id="Phobius"/>
    </source>
</evidence>
<keyword evidence="1" id="KW-0472">Membrane</keyword>
<gene>
    <name evidence="2" type="ORF">XM47_14145</name>
</gene>
<dbReference type="OrthoDB" id="5344372at2"/>
<keyword evidence="1" id="KW-0812">Transmembrane</keyword>
<sequence length="87" mass="10292">MSHINQFKENKKKQRNYTILFLVFWGPSLILGYTKAPDPYLINLFLKCFGLYFIYRAYKYSLCPNCEKAPGWGWRVKKCKACGEKLV</sequence>